<dbReference type="GO" id="GO:0017116">
    <property type="term" value="F:single-stranded DNA helicase activity"/>
    <property type="evidence" value="ECO:0007669"/>
    <property type="project" value="TreeGrafter"/>
</dbReference>
<dbReference type="Gene3D" id="1.10.10.2220">
    <property type="match status" value="1"/>
</dbReference>
<dbReference type="InterPro" id="IPR006345">
    <property type="entry name" value="RecD2"/>
</dbReference>
<feature type="domain" description="ATP-dependent RecD2 DNA helicase SH3" evidence="6">
    <location>
        <begin position="561"/>
        <end position="626"/>
    </location>
</feature>
<keyword evidence="3 8" id="KW-0378">Hydrolase</keyword>
<keyword evidence="9" id="KW-1185">Reference proteome</keyword>
<dbReference type="InterPro" id="IPR029493">
    <property type="entry name" value="RecD2-like_HHH"/>
</dbReference>
<dbReference type="AlphaFoldDB" id="A0A449BIK8"/>
<feature type="domain" description="ATP-dependent RecD2 DNA helicase OB-fold" evidence="7">
    <location>
        <begin position="4"/>
        <end position="73"/>
    </location>
</feature>
<dbReference type="InterPro" id="IPR050534">
    <property type="entry name" value="Coronavir_polyprotein_1ab"/>
</dbReference>
<keyword evidence="3" id="KW-0413">Isomerase</keyword>
<dbReference type="GO" id="GO:0006310">
    <property type="term" value="P:DNA recombination"/>
    <property type="evidence" value="ECO:0007669"/>
    <property type="project" value="InterPro"/>
</dbReference>
<dbReference type="GO" id="GO:0005524">
    <property type="term" value="F:ATP binding"/>
    <property type="evidence" value="ECO:0007669"/>
    <property type="project" value="UniProtKB-UniRule"/>
</dbReference>
<dbReference type="PANTHER" id="PTHR43788:SF6">
    <property type="entry name" value="DNA HELICASE B"/>
    <property type="match status" value="1"/>
</dbReference>
<accession>A0A449BIK8</accession>
<dbReference type="InterPro" id="IPR055446">
    <property type="entry name" value="RecD2_N_OB"/>
</dbReference>
<dbReference type="Gene3D" id="3.40.50.300">
    <property type="entry name" value="P-loop containing nucleotide triphosphate hydrolases"/>
    <property type="match status" value="2"/>
</dbReference>
<feature type="domain" description="ATP-dependent RecD2 DNA helicase-like helix-hairpin-helix" evidence="5">
    <location>
        <begin position="139"/>
        <end position="229"/>
    </location>
</feature>
<comment type="function">
    <text evidence="3">DNA-dependent ATPase and ATP-dependent 5'-3' DNA helicase. Has no activity on blunt DNA or DNA with 3'-overhangs, requires at least 10 bases of 5'-ssDNA for helicase activity.</text>
</comment>
<dbReference type="InterPro" id="IPR027785">
    <property type="entry name" value="UvrD-like_helicase_C"/>
</dbReference>
<evidence type="ECO:0000259" key="4">
    <source>
        <dbReference type="Pfam" id="PF13538"/>
    </source>
</evidence>
<comment type="catalytic activity">
    <reaction evidence="3">
        <text>ATP + H2O = ADP + phosphate + H(+)</text>
        <dbReference type="Rhea" id="RHEA:13065"/>
        <dbReference type="ChEBI" id="CHEBI:15377"/>
        <dbReference type="ChEBI" id="CHEBI:15378"/>
        <dbReference type="ChEBI" id="CHEBI:30616"/>
        <dbReference type="ChEBI" id="CHEBI:43474"/>
        <dbReference type="ChEBI" id="CHEBI:456216"/>
        <dbReference type="EC" id="5.6.2.3"/>
    </reaction>
</comment>
<evidence type="ECO:0000259" key="5">
    <source>
        <dbReference type="Pfam" id="PF14490"/>
    </source>
</evidence>
<dbReference type="CDD" id="cd18809">
    <property type="entry name" value="SF1_C_RecD"/>
    <property type="match status" value="1"/>
</dbReference>
<dbReference type="EMBL" id="LR215050">
    <property type="protein sequence ID" value="VEU82301.1"/>
    <property type="molecule type" value="Genomic_DNA"/>
</dbReference>
<evidence type="ECO:0000256" key="2">
    <source>
        <dbReference type="ARBA" id="ARBA00022840"/>
    </source>
</evidence>
<dbReference type="CDD" id="cd17933">
    <property type="entry name" value="DEXSc_RecD-like"/>
    <property type="match status" value="1"/>
</dbReference>
<dbReference type="SUPFAM" id="SSF52540">
    <property type="entry name" value="P-loop containing nucleoside triphosphate hydrolases"/>
    <property type="match status" value="2"/>
</dbReference>
<dbReference type="STRING" id="1408416.GCA_000702765_01127"/>
<reference evidence="8 9" key="1">
    <citation type="submission" date="2019-01" db="EMBL/GenBank/DDBJ databases">
        <authorList>
            <consortium name="Pathogen Informatics"/>
        </authorList>
    </citation>
    <scope>NUCLEOTIDE SEQUENCE [LARGE SCALE GENOMIC DNA]</scope>
    <source>
        <strain evidence="8 9">NCTC10172</strain>
    </source>
</reference>
<dbReference type="Gene3D" id="2.30.30.940">
    <property type="match status" value="1"/>
</dbReference>
<evidence type="ECO:0000259" key="7">
    <source>
        <dbReference type="Pfam" id="PF23139"/>
    </source>
</evidence>
<gene>
    <name evidence="8" type="primary">recD</name>
    <name evidence="3" type="synonym">recD2</name>
    <name evidence="8" type="ORF">NCTC10172_00310</name>
</gene>
<organism evidence="8 9">
    <name type="scientific">Acholeplasma hippikon</name>
    <dbReference type="NCBI Taxonomy" id="264636"/>
    <lineage>
        <taxon>Bacteria</taxon>
        <taxon>Bacillati</taxon>
        <taxon>Mycoplasmatota</taxon>
        <taxon>Mollicutes</taxon>
        <taxon>Acholeplasmatales</taxon>
        <taxon>Acholeplasmataceae</taxon>
        <taxon>Acholeplasma</taxon>
    </lineage>
</organism>
<feature type="domain" description="UvrD-like helicase C-terminal" evidence="4">
    <location>
        <begin position="645"/>
        <end position="692"/>
    </location>
</feature>
<keyword evidence="1 3" id="KW-0547">Nucleotide-binding</keyword>
<evidence type="ECO:0000256" key="1">
    <source>
        <dbReference type="ARBA" id="ARBA00022741"/>
    </source>
</evidence>
<name>A0A449BIK8_9MOLU</name>
<dbReference type="InterPro" id="IPR027417">
    <property type="entry name" value="P-loop_NTPase"/>
</dbReference>
<dbReference type="RefSeq" id="WP_035369720.1">
    <property type="nucleotide sequence ID" value="NZ_LR215050.1"/>
</dbReference>
<feature type="binding site" evidence="3">
    <location>
        <begin position="340"/>
        <end position="344"/>
    </location>
    <ligand>
        <name>ATP</name>
        <dbReference type="ChEBI" id="CHEBI:30616"/>
    </ligand>
</feature>
<keyword evidence="2 3" id="KW-0067">ATP-binding</keyword>
<dbReference type="Pfam" id="PF18335">
    <property type="entry name" value="SH3_13"/>
    <property type="match status" value="1"/>
</dbReference>
<evidence type="ECO:0000313" key="8">
    <source>
        <dbReference type="EMBL" id="VEU82301.1"/>
    </source>
</evidence>
<dbReference type="KEGG" id="ahk:NCTC10172_00310"/>
<dbReference type="HAMAP" id="MF_01488">
    <property type="entry name" value="RecD2"/>
    <property type="match status" value="1"/>
</dbReference>
<keyword evidence="3" id="KW-0238">DNA-binding</keyword>
<dbReference type="GO" id="GO:0043139">
    <property type="term" value="F:5'-3' DNA helicase activity"/>
    <property type="evidence" value="ECO:0007669"/>
    <property type="project" value="UniProtKB-UniRule"/>
</dbReference>
<proteinExistence type="inferred from homology"/>
<dbReference type="GO" id="GO:0016887">
    <property type="term" value="F:ATP hydrolysis activity"/>
    <property type="evidence" value="ECO:0007669"/>
    <property type="project" value="RHEA"/>
</dbReference>
<comment type="similarity">
    <text evidence="3">Belongs to the RecD family. RecD2 subfamily.</text>
</comment>
<dbReference type="Pfam" id="PF13538">
    <property type="entry name" value="UvrD_C_2"/>
    <property type="match status" value="1"/>
</dbReference>
<keyword evidence="3" id="KW-0347">Helicase</keyword>
<dbReference type="InterPro" id="IPR041451">
    <property type="entry name" value="RecD2_SH13"/>
</dbReference>
<dbReference type="GO" id="GO:0009338">
    <property type="term" value="C:exodeoxyribonuclease V complex"/>
    <property type="evidence" value="ECO:0007669"/>
    <property type="project" value="TreeGrafter"/>
</dbReference>
<dbReference type="EC" id="5.6.2.3" evidence="3"/>
<dbReference type="GO" id="GO:0003677">
    <property type="term" value="F:DNA binding"/>
    <property type="evidence" value="ECO:0007669"/>
    <property type="project" value="UniProtKB-UniRule"/>
</dbReference>
<evidence type="ECO:0000259" key="6">
    <source>
        <dbReference type="Pfam" id="PF18335"/>
    </source>
</evidence>
<dbReference type="Proteomes" id="UP000290909">
    <property type="component" value="Chromosome"/>
</dbReference>
<sequence length="746" mass="85319">MNDTLRGYVKSYKYKNEENGYTIAKMETDSGEIITIVGYFPILNEEVLYEFTGEFTYHPKYGKQLKVLTYKRIEDHTENGLIRYLSSEDFTGIGPVTAKKIVDLLGLDAIDKIIEDESVLSPLLNPMKRVRLKNELIQHKATNDVFIKLLDFGLSNKVAAKLFKTYGAYTLDKLNEDPFRLMYEIDGFGFVKSQDIANKLGIEKEDIRTLKAASIYVLETAAYGEGNLYLEKEELVEKVQRLLYVDVSIDEALMMLEKEAKIKSEDNLYFLNSIYYAEYHIAQSIKSIINQDKKAIDRNLLELYLSQIAIQKGIEYTEKQNDAIISAMLNPMTIITGGPGTGKTTLIDGLLTLYATYYKINLKEVEAKLKIALMAPTGRASKRMRELLHFEAKTIHSHLGYDFDQTYKYYKDEPLPQNLIIVDEASMVDIFLAKRLFDAIKVGAQVIIVGDEDQLPSVGPGYVLGDMIASKLIPVVRLTEIHRQAKDSNIVRLAQSVNKQVLADEDLISHKDVIFYNGNIDNVKSVILNQIAGAIKKGYDLINDIQVLIPLYKGDLGIDIMNQEIQKRFNPYYEKSLSMKIGEKTYYRNDKVIQLVNDKERKVMNGDIGVIDDIILGEKNTLLMKVVFDSTIVYYEQADLENINLAYVVSIHKSQGSEYKIVFLPIIKSYLHMLKKELIYTAITRAKEYLLILGDMKLLRYASNQLAEKRHTKLKERLIENEVVVEDNFDEDLEDPTIHLSPYDFM</sequence>
<dbReference type="Pfam" id="PF23139">
    <property type="entry name" value="OB_YrrC"/>
    <property type="match status" value="1"/>
</dbReference>
<dbReference type="Pfam" id="PF13245">
    <property type="entry name" value="AAA_19"/>
    <property type="match status" value="1"/>
</dbReference>
<evidence type="ECO:0000256" key="3">
    <source>
        <dbReference type="HAMAP-Rule" id="MF_01488"/>
    </source>
</evidence>
<evidence type="ECO:0000313" key="9">
    <source>
        <dbReference type="Proteomes" id="UP000290909"/>
    </source>
</evidence>
<protein>
    <recommendedName>
        <fullName evidence="3">ATP-dependent RecD2 DNA helicase</fullName>
        <ecNumber evidence="3">5.6.2.3</ecNumber>
    </recommendedName>
    <alternativeName>
        <fullName evidence="3">DNA 5'-3' helicase subunit RecD2</fullName>
    </alternativeName>
</protein>
<dbReference type="PANTHER" id="PTHR43788">
    <property type="entry name" value="DNA2/NAM7 HELICASE FAMILY MEMBER"/>
    <property type="match status" value="1"/>
</dbReference>
<dbReference type="NCBIfam" id="TIGR01448">
    <property type="entry name" value="recD_rel"/>
    <property type="match status" value="1"/>
</dbReference>
<dbReference type="Pfam" id="PF14490">
    <property type="entry name" value="HHH_RecD2"/>
    <property type="match status" value="1"/>
</dbReference>